<evidence type="ECO:0000259" key="3">
    <source>
        <dbReference type="Pfam" id="PF00881"/>
    </source>
</evidence>
<dbReference type="Pfam" id="PF00881">
    <property type="entry name" value="Nitroreductase"/>
    <property type="match status" value="1"/>
</dbReference>
<dbReference type="InterPro" id="IPR000415">
    <property type="entry name" value="Nitroreductase-like"/>
</dbReference>
<dbReference type="SUPFAM" id="SSF55469">
    <property type="entry name" value="FMN-dependent nitroreductase-like"/>
    <property type="match status" value="1"/>
</dbReference>
<dbReference type="Gene3D" id="3.40.109.10">
    <property type="entry name" value="NADH Oxidase"/>
    <property type="match status" value="1"/>
</dbReference>
<dbReference type="PANTHER" id="PTHR43673:SF10">
    <property type="entry name" value="NADH DEHYDROGENASE_NAD(P)H NITROREDUCTASE XCC3605-RELATED"/>
    <property type="match status" value="1"/>
</dbReference>
<evidence type="ECO:0000313" key="4">
    <source>
        <dbReference type="EMBL" id="TQQ84899.1"/>
    </source>
</evidence>
<sequence>MNIENCIKERRSVRKYKEDAIPHEVFEKIVDLARFAPSWKNSQTARYHIIEDADTKEKLASECVMDFEFNAKTIRRSAAVVVLTAVGNICGYEPDGSFSTSKGDRWETFDSGIACQTFCLAAHANGVGSVILGIFDDDKVAKACSIPENETVMALIAVGYPESASGKVPPRKEVSELLFFDK</sequence>
<organism evidence="4 5">
    <name type="scientific">Peptacetobacter hominis</name>
    <dbReference type="NCBI Taxonomy" id="2743610"/>
    <lineage>
        <taxon>Bacteria</taxon>
        <taxon>Bacillati</taxon>
        <taxon>Bacillota</taxon>
        <taxon>Clostridia</taxon>
        <taxon>Peptostreptococcales</taxon>
        <taxon>Peptostreptococcaceae</taxon>
        <taxon>Peptacetobacter</taxon>
    </lineage>
</organism>
<gene>
    <name evidence="4" type="ORF">EXD82_04555</name>
</gene>
<dbReference type="AlphaFoldDB" id="A0A544QW20"/>
<dbReference type="EMBL" id="SGJB01000006">
    <property type="protein sequence ID" value="TQQ84899.1"/>
    <property type="molecule type" value="Genomic_DNA"/>
</dbReference>
<evidence type="ECO:0000313" key="5">
    <source>
        <dbReference type="Proteomes" id="UP000317863"/>
    </source>
</evidence>
<comment type="similarity">
    <text evidence="1">Belongs to the nitroreductase family.</text>
</comment>
<reference evidence="4 5" key="1">
    <citation type="submission" date="2019-02" db="EMBL/GenBank/DDBJ databases">
        <title>Peptostreptococcaceae bacterium ZHW00191 nov., a new bacterium isolated from the human gut.</title>
        <authorList>
            <person name="Zhou H.-W."/>
            <person name="Chen X.-J."/>
        </authorList>
    </citation>
    <scope>NUCLEOTIDE SEQUENCE [LARGE SCALE GENOMIC DNA]</scope>
    <source>
        <strain evidence="4 5">ZHW00191</strain>
    </source>
</reference>
<accession>A0A544QW20</accession>
<dbReference type="OrthoDB" id="9812105at2"/>
<dbReference type="InterPro" id="IPR029479">
    <property type="entry name" value="Nitroreductase"/>
</dbReference>
<comment type="caution">
    <text evidence="4">The sequence shown here is derived from an EMBL/GenBank/DDBJ whole genome shotgun (WGS) entry which is preliminary data.</text>
</comment>
<dbReference type="RefSeq" id="WP_142535729.1">
    <property type="nucleotide sequence ID" value="NZ_SGJB01000006.1"/>
</dbReference>
<protein>
    <submittedName>
        <fullName evidence="4">Nitroreductase</fullName>
    </submittedName>
</protein>
<dbReference type="GO" id="GO:0016491">
    <property type="term" value="F:oxidoreductase activity"/>
    <property type="evidence" value="ECO:0007669"/>
    <property type="project" value="UniProtKB-KW"/>
</dbReference>
<keyword evidence="2" id="KW-0560">Oxidoreductase</keyword>
<dbReference type="Proteomes" id="UP000317863">
    <property type="component" value="Unassembled WGS sequence"/>
</dbReference>
<name>A0A544QW20_9FIRM</name>
<feature type="domain" description="Nitroreductase" evidence="3">
    <location>
        <begin position="7"/>
        <end position="160"/>
    </location>
</feature>
<keyword evidence="5" id="KW-1185">Reference proteome</keyword>
<evidence type="ECO:0000256" key="1">
    <source>
        <dbReference type="ARBA" id="ARBA00007118"/>
    </source>
</evidence>
<evidence type="ECO:0000256" key="2">
    <source>
        <dbReference type="ARBA" id="ARBA00023002"/>
    </source>
</evidence>
<dbReference type="PANTHER" id="PTHR43673">
    <property type="entry name" value="NAD(P)H NITROREDUCTASE YDGI-RELATED"/>
    <property type="match status" value="1"/>
</dbReference>
<proteinExistence type="inferred from homology"/>